<dbReference type="InterPro" id="IPR037034">
    <property type="entry name" value="RNA_pol_Rpb2_2_sf"/>
</dbReference>
<accession>A0A5J9T478</accession>
<dbReference type="Pfam" id="PF04565">
    <property type="entry name" value="RNA_pol_Rpb2_3"/>
    <property type="match status" value="1"/>
</dbReference>
<dbReference type="EC" id="2.7.7.6" evidence="2"/>
<evidence type="ECO:0000256" key="4">
    <source>
        <dbReference type="ARBA" id="ARBA00022679"/>
    </source>
</evidence>
<dbReference type="GO" id="GO:0032549">
    <property type="term" value="F:ribonucleoside binding"/>
    <property type="evidence" value="ECO:0007669"/>
    <property type="project" value="InterPro"/>
</dbReference>
<dbReference type="OrthoDB" id="1932798at2759"/>
<feature type="non-terminal residue" evidence="9">
    <location>
        <position position="276"/>
    </location>
</feature>
<dbReference type="GO" id="GO:0000428">
    <property type="term" value="C:DNA-directed RNA polymerase complex"/>
    <property type="evidence" value="ECO:0007669"/>
    <property type="project" value="UniProtKB-KW"/>
</dbReference>
<comment type="similarity">
    <text evidence="1 7">Belongs to the RNA polymerase beta chain family.</text>
</comment>
<dbReference type="GO" id="GO:0003677">
    <property type="term" value="F:DNA binding"/>
    <property type="evidence" value="ECO:0007669"/>
    <property type="project" value="InterPro"/>
</dbReference>
<dbReference type="Gene3D" id="3.90.1100.10">
    <property type="match status" value="1"/>
</dbReference>
<protein>
    <recommendedName>
        <fullName evidence="2">DNA-directed RNA polymerase</fullName>
        <ecNumber evidence="2">2.7.7.6</ecNumber>
    </recommendedName>
</protein>
<organism evidence="9 10">
    <name type="scientific">Eragrostis curvula</name>
    <name type="common">weeping love grass</name>
    <dbReference type="NCBI Taxonomy" id="38414"/>
    <lineage>
        <taxon>Eukaryota</taxon>
        <taxon>Viridiplantae</taxon>
        <taxon>Streptophyta</taxon>
        <taxon>Embryophyta</taxon>
        <taxon>Tracheophyta</taxon>
        <taxon>Spermatophyta</taxon>
        <taxon>Magnoliopsida</taxon>
        <taxon>Liliopsida</taxon>
        <taxon>Poales</taxon>
        <taxon>Poaceae</taxon>
        <taxon>PACMAD clade</taxon>
        <taxon>Chloridoideae</taxon>
        <taxon>Eragrostideae</taxon>
        <taxon>Eragrostidinae</taxon>
        <taxon>Eragrostis</taxon>
    </lineage>
</organism>
<gene>
    <name evidence="9" type="ORF">EJB05_49420</name>
</gene>
<evidence type="ECO:0000256" key="1">
    <source>
        <dbReference type="ARBA" id="ARBA00006835"/>
    </source>
</evidence>
<evidence type="ECO:0000256" key="3">
    <source>
        <dbReference type="ARBA" id="ARBA00022478"/>
    </source>
</evidence>
<feature type="domain" description="RNA polymerase Rpb2" evidence="8">
    <location>
        <begin position="163"/>
        <end position="197"/>
    </location>
</feature>
<dbReference type="GO" id="GO:0006351">
    <property type="term" value="P:DNA-templated transcription"/>
    <property type="evidence" value="ECO:0007669"/>
    <property type="project" value="InterPro"/>
</dbReference>
<reference evidence="9 10" key="1">
    <citation type="journal article" date="2019" name="Sci. Rep.">
        <title>A high-quality genome of Eragrostis curvula grass provides insights into Poaceae evolution and supports new strategies to enhance forage quality.</title>
        <authorList>
            <person name="Carballo J."/>
            <person name="Santos B.A.C.M."/>
            <person name="Zappacosta D."/>
            <person name="Garbus I."/>
            <person name="Selva J.P."/>
            <person name="Gallo C.A."/>
            <person name="Diaz A."/>
            <person name="Albertini E."/>
            <person name="Caccamo M."/>
            <person name="Echenique V."/>
        </authorList>
    </citation>
    <scope>NUCLEOTIDE SEQUENCE [LARGE SCALE GENOMIC DNA]</scope>
    <source>
        <strain evidence="10">cv. Victoria</strain>
        <tissue evidence="9">Leaf</tissue>
    </source>
</reference>
<evidence type="ECO:0000313" key="9">
    <source>
        <dbReference type="EMBL" id="TVU06219.1"/>
    </source>
</evidence>
<dbReference type="PANTHER" id="PTHR20856">
    <property type="entry name" value="DNA-DIRECTED RNA POLYMERASE I SUBUNIT 2"/>
    <property type="match status" value="1"/>
</dbReference>
<evidence type="ECO:0000259" key="8">
    <source>
        <dbReference type="Pfam" id="PF04565"/>
    </source>
</evidence>
<comment type="caution">
    <text evidence="9">The sequence shown here is derived from an EMBL/GenBank/DDBJ whole genome shotgun (WGS) entry which is preliminary data.</text>
</comment>
<keyword evidence="6" id="KW-0804">Transcription</keyword>
<name>A0A5J9T478_9POAL</name>
<dbReference type="InterPro" id="IPR015712">
    <property type="entry name" value="DNA-dir_RNA_pol_su2"/>
</dbReference>
<sequence>FRKPNKARQYVDGLIKSSRFPPAESFDDYVARYLFPDISGNRNKVLLLGYMVKCLLMAYTGKRKCDEKELRGWNWLVNCLEGNFEHIRHAERRRVKAIPRDLDSDNDLKELERYLDASIITNGFKRAFSTGSWCHPYKRNERCSGIVATLRRTNPLQTISEEIPPARIHPTWGKLCFMSTPDGENCGLVKNLAATAIVSSKVVQPLVDSFIFCGMSKLDGIPSEVVRRMDKIFLNGIWVGSCDDPVLRLRCMRRSNMVDRQVEIKRDKRQKEGKSS</sequence>
<evidence type="ECO:0000256" key="5">
    <source>
        <dbReference type="ARBA" id="ARBA00022695"/>
    </source>
</evidence>
<dbReference type="AlphaFoldDB" id="A0A5J9T478"/>
<evidence type="ECO:0000256" key="6">
    <source>
        <dbReference type="ARBA" id="ARBA00023163"/>
    </source>
</evidence>
<dbReference type="InterPro" id="IPR007645">
    <property type="entry name" value="RNA_pol_Rpb2_3"/>
</dbReference>
<evidence type="ECO:0000256" key="2">
    <source>
        <dbReference type="ARBA" id="ARBA00012418"/>
    </source>
</evidence>
<keyword evidence="5" id="KW-0548">Nucleotidyltransferase</keyword>
<proteinExistence type="inferred from homology"/>
<evidence type="ECO:0000256" key="7">
    <source>
        <dbReference type="RuleBase" id="RU000434"/>
    </source>
</evidence>
<keyword evidence="4" id="KW-0808">Transferase</keyword>
<keyword evidence="3" id="KW-0240">DNA-directed RNA polymerase</keyword>
<dbReference type="SUPFAM" id="SSF64484">
    <property type="entry name" value="beta and beta-prime subunits of DNA dependent RNA-polymerase"/>
    <property type="match status" value="1"/>
</dbReference>
<evidence type="ECO:0000313" key="10">
    <source>
        <dbReference type="Proteomes" id="UP000324897"/>
    </source>
</evidence>
<keyword evidence="10" id="KW-1185">Reference proteome</keyword>
<feature type="non-terminal residue" evidence="9">
    <location>
        <position position="1"/>
    </location>
</feature>
<dbReference type="EMBL" id="RWGY01000051">
    <property type="protein sequence ID" value="TVU06219.1"/>
    <property type="molecule type" value="Genomic_DNA"/>
</dbReference>
<dbReference type="GO" id="GO:0003899">
    <property type="term" value="F:DNA-directed RNA polymerase activity"/>
    <property type="evidence" value="ECO:0007669"/>
    <property type="project" value="UniProtKB-EC"/>
</dbReference>
<dbReference type="Proteomes" id="UP000324897">
    <property type="component" value="Unassembled WGS sequence"/>
</dbReference>
<dbReference type="Gene3D" id="3.90.1110.10">
    <property type="entry name" value="RNA polymerase Rpb2, domain 2"/>
    <property type="match status" value="1"/>
</dbReference>
<dbReference type="Gramene" id="TVU06219">
    <property type="protein sequence ID" value="TVU06219"/>
    <property type="gene ID" value="EJB05_49420"/>
</dbReference>